<reference evidence="1 2" key="1">
    <citation type="submission" date="2020-08" db="EMBL/GenBank/DDBJ databases">
        <title>Novel species isolated from subtropical streams in China.</title>
        <authorList>
            <person name="Lu H."/>
        </authorList>
    </citation>
    <scope>NUCLEOTIDE SEQUENCE [LARGE SCALE GENOMIC DNA]</scope>
    <source>
        <strain evidence="1 2">CCTCC AB 2015119</strain>
    </source>
</reference>
<evidence type="ECO:0000313" key="2">
    <source>
        <dbReference type="Proteomes" id="UP000637632"/>
    </source>
</evidence>
<protein>
    <submittedName>
        <fullName evidence="1">Type II toxin-antitoxin system RelE/ParE family toxin</fullName>
    </submittedName>
</protein>
<dbReference type="InterPro" id="IPR031552">
    <property type="entry name" value="ParE-like_toxin"/>
</dbReference>
<dbReference type="RefSeq" id="WP_190477985.1">
    <property type="nucleotide sequence ID" value="NZ_JACOFT010000002.1"/>
</dbReference>
<accession>A0ABR6XDS2</accession>
<proteinExistence type="predicted"/>
<comment type="caution">
    <text evidence="1">The sequence shown here is derived from an EMBL/GenBank/DDBJ whole genome shotgun (WGS) entry which is preliminary data.</text>
</comment>
<dbReference type="InterPro" id="IPR035093">
    <property type="entry name" value="RelE/ParE_toxin_dom_sf"/>
</dbReference>
<dbReference type="EMBL" id="JACOFT010000002">
    <property type="protein sequence ID" value="MBC3810912.1"/>
    <property type="molecule type" value="Genomic_DNA"/>
</dbReference>
<sequence length="93" mass="10915">MEIKVTPSFTRSIKKLHERDKLTLDDAINEIVKNPHIETQKKGDLSKILVHKFKINKQEALLLYKLEPSRDNPEVLVLVLLGPHENFYRELKQ</sequence>
<keyword evidence="2" id="KW-1185">Reference proteome</keyword>
<dbReference type="Pfam" id="PF15781">
    <property type="entry name" value="ParE-like_toxin"/>
    <property type="match status" value="1"/>
</dbReference>
<evidence type="ECO:0000313" key="1">
    <source>
        <dbReference type="EMBL" id="MBC3810912.1"/>
    </source>
</evidence>
<dbReference type="Proteomes" id="UP000637632">
    <property type="component" value="Unassembled WGS sequence"/>
</dbReference>
<name>A0ABR6XDS2_9BURK</name>
<organism evidence="1 2">
    <name type="scientific">Undibacterium aquatile</name>
    <dbReference type="NCBI Taxonomy" id="1537398"/>
    <lineage>
        <taxon>Bacteria</taxon>
        <taxon>Pseudomonadati</taxon>
        <taxon>Pseudomonadota</taxon>
        <taxon>Betaproteobacteria</taxon>
        <taxon>Burkholderiales</taxon>
        <taxon>Oxalobacteraceae</taxon>
        <taxon>Undibacterium</taxon>
    </lineage>
</organism>
<dbReference type="Gene3D" id="3.30.2310.20">
    <property type="entry name" value="RelE-like"/>
    <property type="match status" value="1"/>
</dbReference>
<gene>
    <name evidence="1" type="ORF">H8K26_05615</name>
</gene>